<feature type="domain" description="Hedgehog protein Hint" evidence="2">
    <location>
        <begin position="304"/>
        <end position="365"/>
    </location>
</feature>
<dbReference type="EMBL" id="BTSX01000004">
    <property type="protein sequence ID" value="GMS92197.1"/>
    <property type="molecule type" value="Genomic_DNA"/>
</dbReference>
<dbReference type="Gene3D" id="2.170.16.10">
    <property type="entry name" value="Hedgehog/Intein (Hint) domain"/>
    <property type="match status" value="1"/>
</dbReference>
<feature type="non-terminal residue" evidence="3">
    <location>
        <position position="1"/>
    </location>
</feature>
<dbReference type="PANTHER" id="PTHR46706">
    <property type="entry name" value="PROTEIN QUA-1-RELATED"/>
    <property type="match status" value="1"/>
</dbReference>
<dbReference type="InterPro" id="IPR001767">
    <property type="entry name" value="Hedgehog_Hint"/>
</dbReference>
<dbReference type="SUPFAM" id="SSF51294">
    <property type="entry name" value="Hedgehog/intein (Hint) domain"/>
    <property type="match status" value="1"/>
</dbReference>
<gene>
    <name evidence="3" type="ORF">PENTCL1PPCAC_14372</name>
</gene>
<evidence type="ECO:0000256" key="1">
    <source>
        <dbReference type="ARBA" id="ARBA00022473"/>
    </source>
</evidence>
<proteinExistence type="predicted"/>
<dbReference type="InterPro" id="IPR036844">
    <property type="entry name" value="Hint_dom_sf"/>
</dbReference>
<dbReference type="PANTHER" id="PTHR46706:SF12">
    <property type="entry name" value="PROTEIN QUA-1-RELATED"/>
    <property type="match status" value="1"/>
</dbReference>
<dbReference type="CDD" id="cd00081">
    <property type="entry name" value="Hint"/>
    <property type="match status" value="1"/>
</dbReference>
<feature type="non-terminal residue" evidence="3">
    <location>
        <position position="366"/>
    </location>
</feature>
<evidence type="ECO:0000313" key="3">
    <source>
        <dbReference type="EMBL" id="GMS92197.1"/>
    </source>
</evidence>
<keyword evidence="1" id="KW-0217">Developmental protein</keyword>
<dbReference type="InterPro" id="IPR052140">
    <property type="entry name" value="Dev_Signal_Hedgehog-like"/>
</dbReference>
<name>A0AAV5TB87_9BILA</name>
<organism evidence="3 4">
    <name type="scientific">Pristionchus entomophagus</name>
    <dbReference type="NCBI Taxonomy" id="358040"/>
    <lineage>
        <taxon>Eukaryota</taxon>
        <taxon>Metazoa</taxon>
        <taxon>Ecdysozoa</taxon>
        <taxon>Nematoda</taxon>
        <taxon>Chromadorea</taxon>
        <taxon>Rhabditida</taxon>
        <taxon>Rhabditina</taxon>
        <taxon>Diplogasteromorpha</taxon>
        <taxon>Diplogasteroidea</taxon>
        <taxon>Neodiplogasteridae</taxon>
        <taxon>Pristionchus</taxon>
    </lineage>
</organism>
<dbReference type="GO" id="GO:0016540">
    <property type="term" value="P:protein autoprocessing"/>
    <property type="evidence" value="ECO:0007669"/>
    <property type="project" value="InterPro"/>
</dbReference>
<dbReference type="AlphaFoldDB" id="A0AAV5TB87"/>
<evidence type="ECO:0000313" key="4">
    <source>
        <dbReference type="Proteomes" id="UP001432027"/>
    </source>
</evidence>
<dbReference type="Pfam" id="PF01079">
    <property type="entry name" value="Hint"/>
    <property type="match status" value="1"/>
</dbReference>
<dbReference type="Proteomes" id="UP001432027">
    <property type="component" value="Unassembled WGS sequence"/>
</dbReference>
<accession>A0AAV5TB87</accession>
<protein>
    <recommendedName>
        <fullName evidence="2">Hedgehog protein Hint domain-containing protein</fullName>
    </recommendedName>
</protein>
<evidence type="ECO:0000259" key="2">
    <source>
        <dbReference type="Pfam" id="PF01079"/>
    </source>
</evidence>
<keyword evidence="4" id="KW-1185">Reference proteome</keyword>
<sequence>ASSLIFALSSASFCGDSAIPFTLEVLADGQPKLGCARPTCFGWVANGQPASATGAFYRINSNVDGYMRTGPESIPAFGPEDARFYRPQIAVCEPAFASSSCPALNQWVGGIAPLMNVTAFQTTLQCCAFDGLLQSEDRGVASLHAGQAFVGGEVNVNGQQVGFDYVSNVAKSVLTDGTVQYDVSVRRMPCASFDDASVPAKIPKQEVAQAFQAPNLAVNQPLPLPPAGGENQILEEVVQQEAVQFPQDTVFQPAPPPPPTFQPPPQFVQPPPQQFFAPVQAAPVQYSPPVQFYSGGGGGGGNAQWCFAEDSIVELIDGSIKRMDELEKKDWVLTVGKEGLSFEQVEFWLHRVPDQEAIFNEFETED</sequence>
<reference evidence="3" key="1">
    <citation type="submission" date="2023-10" db="EMBL/GenBank/DDBJ databases">
        <title>Genome assembly of Pristionchus species.</title>
        <authorList>
            <person name="Yoshida K."/>
            <person name="Sommer R.J."/>
        </authorList>
    </citation>
    <scope>NUCLEOTIDE SEQUENCE</scope>
    <source>
        <strain evidence="3">RS0144</strain>
    </source>
</reference>
<comment type="caution">
    <text evidence="3">The sequence shown here is derived from an EMBL/GenBank/DDBJ whole genome shotgun (WGS) entry which is preliminary data.</text>
</comment>